<evidence type="ECO:0000313" key="2">
    <source>
        <dbReference type="EMBL" id="QHT90529.1"/>
    </source>
</evidence>
<feature type="transmembrane region" description="Helical" evidence="1">
    <location>
        <begin position="70"/>
        <end position="93"/>
    </location>
</feature>
<proteinExistence type="predicted"/>
<reference evidence="2" key="1">
    <citation type="journal article" date="2020" name="Nature">
        <title>Giant virus diversity and host interactions through global metagenomics.</title>
        <authorList>
            <person name="Schulz F."/>
            <person name="Roux S."/>
            <person name="Paez-Espino D."/>
            <person name="Jungbluth S."/>
            <person name="Walsh D.A."/>
            <person name="Denef V.J."/>
            <person name="McMahon K.D."/>
            <person name="Konstantinidis K.T."/>
            <person name="Eloe-Fadrosh E.A."/>
            <person name="Kyrpides N.C."/>
            <person name="Woyke T."/>
        </authorList>
    </citation>
    <scope>NUCLEOTIDE SEQUENCE</scope>
    <source>
        <strain evidence="2">GVMAG-M-3300023184-68</strain>
    </source>
</reference>
<dbReference type="AlphaFoldDB" id="A0A6C0ICP9"/>
<sequence length="97" mass="11320">MEILNNDILFWFANASRELELDQARQIIINQIVTLRVHSIRNVTTILTLFLFVFGMNMIMIYGFRLVRLMFTATFVELVTCMSIICFWLAILLPSSV</sequence>
<organism evidence="2">
    <name type="scientific">viral metagenome</name>
    <dbReference type="NCBI Taxonomy" id="1070528"/>
    <lineage>
        <taxon>unclassified sequences</taxon>
        <taxon>metagenomes</taxon>
        <taxon>organismal metagenomes</taxon>
    </lineage>
</organism>
<keyword evidence="1" id="KW-0812">Transmembrane</keyword>
<accession>A0A6C0ICP9</accession>
<keyword evidence="1" id="KW-0472">Membrane</keyword>
<keyword evidence="1" id="KW-1133">Transmembrane helix</keyword>
<protein>
    <submittedName>
        <fullName evidence="2">Uncharacterized protein</fullName>
    </submittedName>
</protein>
<dbReference type="EMBL" id="MN740154">
    <property type="protein sequence ID" value="QHT90529.1"/>
    <property type="molecule type" value="Genomic_DNA"/>
</dbReference>
<evidence type="ECO:0000256" key="1">
    <source>
        <dbReference type="SAM" id="Phobius"/>
    </source>
</evidence>
<name>A0A6C0ICP9_9ZZZZ</name>
<feature type="transmembrane region" description="Helical" evidence="1">
    <location>
        <begin position="46"/>
        <end position="64"/>
    </location>
</feature>